<evidence type="ECO:0000313" key="2">
    <source>
        <dbReference type="EMBL" id="KAK3332562.1"/>
    </source>
</evidence>
<gene>
    <name evidence="2" type="ORF">B0T19DRAFT_415985</name>
</gene>
<dbReference type="Gene3D" id="2.30.29.30">
    <property type="entry name" value="Pleckstrin-homology domain (PH domain)/Phosphotyrosine-binding domain (PTB)"/>
    <property type="match status" value="1"/>
</dbReference>
<feature type="region of interest" description="Disordered" evidence="1">
    <location>
        <begin position="550"/>
        <end position="587"/>
    </location>
</feature>
<dbReference type="InterPro" id="IPR011993">
    <property type="entry name" value="PH-like_dom_sf"/>
</dbReference>
<dbReference type="Proteomes" id="UP001286456">
    <property type="component" value="Unassembled WGS sequence"/>
</dbReference>
<proteinExistence type="predicted"/>
<evidence type="ECO:0000313" key="3">
    <source>
        <dbReference type="Proteomes" id="UP001286456"/>
    </source>
</evidence>
<dbReference type="EMBL" id="JAUEPO010000002">
    <property type="protein sequence ID" value="KAK3332562.1"/>
    <property type="molecule type" value="Genomic_DNA"/>
</dbReference>
<sequence>MADPLTIIGTASAVSSLVGLIGKSISTIADIRSQWKSVDLTVLTFESQLASLNAALCKIEEWTTSITTDPHYQLVMDLDRSIYCCRLLMERIDRELSSLQRAEGNRLDVASKITLLFKTGGMKDVQNMIDLQTNALVLLLTACNCVSLSEQRTLLETPQTRTTLRRADDECLSMLVHRDDDSLQSYGTLTSIASSKRSIIFDFDQVLFSSSIYNRWIRGSVKKALRDQQGIPPKSTETHPSLAAFLPSSPAQIGEIGADALNRILRQGQMGIPVSLKRHLAARGQRAGRREWMEKTVIIGDAAISFQDQSTGLRLGLISRDVPPISLLNALASLVPDPGYSKTRPYVVSLSFLNGAVYLLETATYVAGKELVMAINYHCACITPPLQFPVVSGNAFDCLDIIYAAKGEEPEYGWNKKAQALFASCQSLDRNDVYDRELEAIRRMGDEMRLSEWYPHTQPLYEIWDVNRSASKLAQDLKLTVERLGTTMQGHNAVRANMQMIFTVGGRAEKTAVANWKMKSSYLLREYVKYSTYLSVLEQVCEWQRELVENGEGSGSNSAGEEDQRRMPVAPKVLADFSGRSTTTDVG</sequence>
<evidence type="ECO:0000256" key="1">
    <source>
        <dbReference type="SAM" id="MobiDB-lite"/>
    </source>
</evidence>
<organism evidence="2 3">
    <name type="scientific">Cercophora scortea</name>
    <dbReference type="NCBI Taxonomy" id="314031"/>
    <lineage>
        <taxon>Eukaryota</taxon>
        <taxon>Fungi</taxon>
        <taxon>Dikarya</taxon>
        <taxon>Ascomycota</taxon>
        <taxon>Pezizomycotina</taxon>
        <taxon>Sordariomycetes</taxon>
        <taxon>Sordariomycetidae</taxon>
        <taxon>Sordariales</taxon>
        <taxon>Lasiosphaeriaceae</taxon>
        <taxon>Cercophora</taxon>
    </lineage>
</organism>
<accession>A0AAE0IX49</accession>
<evidence type="ECO:0008006" key="4">
    <source>
        <dbReference type="Google" id="ProtNLM"/>
    </source>
</evidence>
<dbReference type="AlphaFoldDB" id="A0AAE0IX49"/>
<name>A0AAE0IX49_9PEZI</name>
<reference evidence="2" key="2">
    <citation type="submission" date="2023-06" db="EMBL/GenBank/DDBJ databases">
        <authorList>
            <consortium name="Lawrence Berkeley National Laboratory"/>
            <person name="Haridas S."/>
            <person name="Hensen N."/>
            <person name="Bonometti L."/>
            <person name="Westerberg I."/>
            <person name="Brannstrom I.O."/>
            <person name="Guillou S."/>
            <person name="Cros-Aarteil S."/>
            <person name="Calhoun S."/>
            <person name="Kuo A."/>
            <person name="Mondo S."/>
            <person name="Pangilinan J."/>
            <person name="Riley R."/>
            <person name="Labutti K."/>
            <person name="Andreopoulos B."/>
            <person name="Lipzen A."/>
            <person name="Chen C."/>
            <person name="Yanf M."/>
            <person name="Daum C."/>
            <person name="Ng V."/>
            <person name="Clum A."/>
            <person name="Steindorff A."/>
            <person name="Ohm R."/>
            <person name="Martin F."/>
            <person name="Silar P."/>
            <person name="Natvig D."/>
            <person name="Lalanne C."/>
            <person name="Gautier V."/>
            <person name="Ament-Velasquez S.L."/>
            <person name="Kruys A."/>
            <person name="Hutchinson M.I."/>
            <person name="Powell A.J."/>
            <person name="Barry K."/>
            <person name="Miller A.N."/>
            <person name="Grigoriev I.V."/>
            <person name="Debuchy R."/>
            <person name="Gladieux P."/>
            <person name="Thoren M.H."/>
            <person name="Johannesson H."/>
        </authorList>
    </citation>
    <scope>NUCLEOTIDE SEQUENCE</scope>
    <source>
        <strain evidence="2">SMH4131-1</strain>
    </source>
</reference>
<keyword evidence="3" id="KW-1185">Reference proteome</keyword>
<reference evidence="2" key="1">
    <citation type="journal article" date="2023" name="Mol. Phylogenet. Evol.">
        <title>Genome-scale phylogeny and comparative genomics of the fungal order Sordariales.</title>
        <authorList>
            <person name="Hensen N."/>
            <person name="Bonometti L."/>
            <person name="Westerberg I."/>
            <person name="Brannstrom I.O."/>
            <person name="Guillou S."/>
            <person name="Cros-Aarteil S."/>
            <person name="Calhoun S."/>
            <person name="Haridas S."/>
            <person name="Kuo A."/>
            <person name="Mondo S."/>
            <person name="Pangilinan J."/>
            <person name="Riley R."/>
            <person name="LaButti K."/>
            <person name="Andreopoulos B."/>
            <person name="Lipzen A."/>
            <person name="Chen C."/>
            <person name="Yan M."/>
            <person name="Daum C."/>
            <person name="Ng V."/>
            <person name="Clum A."/>
            <person name="Steindorff A."/>
            <person name="Ohm R.A."/>
            <person name="Martin F."/>
            <person name="Silar P."/>
            <person name="Natvig D.O."/>
            <person name="Lalanne C."/>
            <person name="Gautier V."/>
            <person name="Ament-Velasquez S.L."/>
            <person name="Kruys A."/>
            <person name="Hutchinson M.I."/>
            <person name="Powell A.J."/>
            <person name="Barry K."/>
            <person name="Miller A.N."/>
            <person name="Grigoriev I.V."/>
            <person name="Debuchy R."/>
            <person name="Gladieux P."/>
            <person name="Hiltunen Thoren M."/>
            <person name="Johannesson H."/>
        </authorList>
    </citation>
    <scope>NUCLEOTIDE SEQUENCE</scope>
    <source>
        <strain evidence="2">SMH4131-1</strain>
    </source>
</reference>
<comment type="caution">
    <text evidence="2">The sequence shown here is derived from an EMBL/GenBank/DDBJ whole genome shotgun (WGS) entry which is preliminary data.</text>
</comment>
<protein>
    <recommendedName>
        <fullName evidence="4">Fungal N-terminal domain-containing protein</fullName>
    </recommendedName>
</protein>